<protein>
    <submittedName>
        <fullName evidence="1">Uncharacterized protein</fullName>
    </submittedName>
</protein>
<evidence type="ECO:0000313" key="1">
    <source>
        <dbReference type="EMBL" id="ARJ06290.1"/>
    </source>
</evidence>
<gene>
    <name evidence="1" type="ORF">B5808_14530</name>
</gene>
<dbReference type="InterPro" id="IPR037523">
    <property type="entry name" value="VOC_core"/>
</dbReference>
<dbReference type="InterPro" id="IPR004360">
    <property type="entry name" value="Glyas_Fos-R_dOase_dom"/>
</dbReference>
<keyword evidence="2" id="KW-1185">Reference proteome</keyword>
<organism evidence="1 2">
    <name type="scientific">Cnuibacter physcomitrellae</name>
    <dbReference type="NCBI Taxonomy" id="1619308"/>
    <lineage>
        <taxon>Bacteria</taxon>
        <taxon>Bacillati</taxon>
        <taxon>Actinomycetota</taxon>
        <taxon>Actinomycetes</taxon>
        <taxon>Micrococcales</taxon>
        <taxon>Microbacteriaceae</taxon>
        <taxon>Cnuibacter</taxon>
    </lineage>
</organism>
<name>A0A1X9LW73_9MICO</name>
<dbReference type="KEGG" id="cphy:B5808_14530"/>
<dbReference type="InterPro" id="IPR029068">
    <property type="entry name" value="Glyas_Bleomycin-R_OHBP_Dase"/>
</dbReference>
<dbReference type="PROSITE" id="PS51819">
    <property type="entry name" value="VOC"/>
    <property type="match status" value="1"/>
</dbReference>
<sequence>MLEAVDHIDLKVPDLEETIAWFAGLGLVEVRRIPERGSVEVALPGEGQVVFELREDATLDRMVVDHIAFRSRSQAEDAERITALTGAGFSRTDTVIPVTGKTISDFTDPWGTRWQLSD</sequence>
<evidence type="ECO:0000313" key="2">
    <source>
        <dbReference type="Proteomes" id="UP000192775"/>
    </source>
</evidence>
<dbReference type="Gene3D" id="3.10.180.10">
    <property type="entry name" value="2,3-Dihydroxybiphenyl 1,2-Dioxygenase, domain 1"/>
    <property type="match status" value="1"/>
</dbReference>
<proteinExistence type="predicted"/>
<dbReference type="SUPFAM" id="SSF54593">
    <property type="entry name" value="Glyoxalase/Bleomycin resistance protein/Dihydroxybiphenyl dioxygenase"/>
    <property type="match status" value="1"/>
</dbReference>
<dbReference type="Pfam" id="PF00903">
    <property type="entry name" value="Glyoxalase"/>
    <property type="match status" value="1"/>
</dbReference>
<dbReference type="STRING" id="1619308.B5808_14530"/>
<dbReference type="AlphaFoldDB" id="A0A1X9LW73"/>
<reference evidence="1 2" key="1">
    <citation type="submission" date="2017-04" db="EMBL/GenBank/DDBJ databases">
        <authorList>
            <person name="Afonso C.L."/>
            <person name="Miller P.J."/>
            <person name="Scott M.A."/>
            <person name="Spackman E."/>
            <person name="Goraichik I."/>
            <person name="Dimitrov K.M."/>
            <person name="Suarez D.L."/>
            <person name="Swayne D.E."/>
        </authorList>
    </citation>
    <scope>NUCLEOTIDE SEQUENCE [LARGE SCALE GENOMIC DNA]</scope>
    <source>
        <strain evidence="2">XA(T)</strain>
    </source>
</reference>
<dbReference type="CDD" id="cd06587">
    <property type="entry name" value="VOC"/>
    <property type="match status" value="1"/>
</dbReference>
<dbReference type="RefSeq" id="WP_085020428.1">
    <property type="nucleotide sequence ID" value="NZ_BMHD01000001.1"/>
</dbReference>
<dbReference type="Proteomes" id="UP000192775">
    <property type="component" value="Chromosome"/>
</dbReference>
<accession>A0A1X9LW73</accession>
<dbReference type="EMBL" id="CP020715">
    <property type="protein sequence ID" value="ARJ06290.1"/>
    <property type="molecule type" value="Genomic_DNA"/>
</dbReference>